<feature type="compositionally biased region" description="Low complexity" evidence="1">
    <location>
        <begin position="140"/>
        <end position="150"/>
    </location>
</feature>
<name>A0A2M8WVU8_9MICO</name>
<dbReference type="Proteomes" id="UP000231586">
    <property type="component" value="Unassembled WGS sequence"/>
</dbReference>
<gene>
    <name evidence="2" type="ORF">CLV34_0903</name>
</gene>
<evidence type="ECO:0008006" key="4">
    <source>
        <dbReference type="Google" id="ProtNLM"/>
    </source>
</evidence>
<evidence type="ECO:0000313" key="2">
    <source>
        <dbReference type="EMBL" id="PJI95050.1"/>
    </source>
</evidence>
<dbReference type="OrthoDB" id="5189092at2"/>
<dbReference type="AlphaFoldDB" id="A0A2M8WVU8"/>
<proteinExistence type="predicted"/>
<accession>A0A2M8WVU8</accession>
<protein>
    <recommendedName>
        <fullName evidence="4">DUF4232 domain-containing protein</fullName>
    </recommendedName>
</protein>
<comment type="caution">
    <text evidence="2">The sequence shown here is derived from an EMBL/GenBank/DDBJ whole genome shotgun (WGS) entry which is preliminary data.</text>
</comment>
<feature type="compositionally biased region" description="Low complexity" evidence="1">
    <location>
        <begin position="271"/>
        <end position="284"/>
    </location>
</feature>
<feature type="compositionally biased region" description="Low complexity" evidence="1">
    <location>
        <begin position="229"/>
        <end position="255"/>
    </location>
</feature>
<feature type="compositionally biased region" description="Low complexity" evidence="1">
    <location>
        <begin position="115"/>
        <end position="133"/>
    </location>
</feature>
<evidence type="ECO:0000256" key="1">
    <source>
        <dbReference type="SAM" id="MobiDB-lite"/>
    </source>
</evidence>
<sequence>MFWVRRAVALVVLVLVVGVLVVGVKAAVPGISSALGGGGEQPVVVVTETPTASPTPTGPIGDCAARDVEASVTPTPTTVAWGSDVAFRVTVRNVGDGPCVVDAGNDARAVVVTDASATPSGGTASTATPSSGTKPRQGEATATPTTTGTASKQKAGDVAHVWSSADCASDQRLLLLGPGDVDTATVTWHRERSVKGCATGLGEEQVGTFRVAVTVLGVTSDPVAFTLAPKPAPAPAVTTPPTGTGTADEPAATPTRSSETTKGAAGKATGSSSPKPSSKPSSKG</sequence>
<dbReference type="RefSeq" id="WP_100348973.1">
    <property type="nucleotide sequence ID" value="NZ_PGTZ01000006.1"/>
</dbReference>
<feature type="region of interest" description="Disordered" evidence="1">
    <location>
        <begin position="229"/>
        <end position="284"/>
    </location>
</feature>
<feature type="region of interest" description="Disordered" evidence="1">
    <location>
        <begin position="114"/>
        <end position="153"/>
    </location>
</feature>
<keyword evidence="3" id="KW-1185">Reference proteome</keyword>
<organism evidence="2 3">
    <name type="scientific">Luteimicrobium subarcticum</name>
    <dbReference type="NCBI Taxonomy" id="620910"/>
    <lineage>
        <taxon>Bacteria</taxon>
        <taxon>Bacillati</taxon>
        <taxon>Actinomycetota</taxon>
        <taxon>Actinomycetes</taxon>
        <taxon>Micrococcales</taxon>
        <taxon>Luteimicrobium</taxon>
    </lineage>
</organism>
<dbReference type="EMBL" id="PGTZ01000006">
    <property type="protein sequence ID" value="PJI95050.1"/>
    <property type="molecule type" value="Genomic_DNA"/>
</dbReference>
<evidence type="ECO:0000313" key="3">
    <source>
        <dbReference type="Proteomes" id="UP000231586"/>
    </source>
</evidence>
<reference evidence="2 3" key="1">
    <citation type="submission" date="2017-11" db="EMBL/GenBank/DDBJ databases">
        <title>Genomic Encyclopedia of Archaeal and Bacterial Type Strains, Phase II (KMG-II): From Individual Species to Whole Genera.</title>
        <authorList>
            <person name="Goeker M."/>
        </authorList>
    </citation>
    <scope>NUCLEOTIDE SEQUENCE [LARGE SCALE GENOMIC DNA]</scope>
    <source>
        <strain evidence="2 3">DSM 22413</strain>
    </source>
</reference>